<dbReference type="SUPFAM" id="SSF103473">
    <property type="entry name" value="MFS general substrate transporter"/>
    <property type="match status" value="1"/>
</dbReference>
<dbReference type="InterPro" id="IPR020846">
    <property type="entry name" value="MFS_dom"/>
</dbReference>
<feature type="transmembrane region" description="Helical" evidence="6">
    <location>
        <begin position="73"/>
        <end position="91"/>
    </location>
</feature>
<feature type="transmembrane region" description="Helical" evidence="6">
    <location>
        <begin position="223"/>
        <end position="241"/>
    </location>
</feature>
<evidence type="ECO:0000313" key="8">
    <source>
        <dbReference type="EMBL" id="ARU95938.1"/>
    </source>
</evidence>
<dbReference type="OrthoDB" id="9812221at2"/>
<dbReference type="RefSeq" id="WP_087490277.1">
    <property type="nucleotide sequence ID" value="NZ_CP015579.1"/>
</dbReference>
<feature type="transmembrane region" description="Helical" evidence="6">
    <location>
        <begin position="193"/>
        <end position="217"/>
    </location>
</feature>
<keyword evidence="2" id="KW-0813">Transport</keyword>
<evidence type="ECO:0000256" key="2">
    <source>
        <dbReference type="ARBA" id="ARBA00022448"/>
    </source>
</evidence>
<feature type="transmembrane region" description="Helical" evidence="6">
    <location>
        <begin position="399"/>
        <end position="417"/>
    </location>
</feature>
<dbReference type="InterPro" id="IPR011701">
    <property type="entry name" value="MFS"/>
</dbReference>
<evidence type="ECO:0000256" key="6">
    <source>
        <dbReference type="SAM" id="Phobius"/>
    </source>
</evidence>
<feature type="transmembrane region" description="Helical" evidence="6">
    <location>
        <begin position="328"/>
        <end position="347"/>
    </location>
</feature>
<gene>
    <name evidence="8" type="ORF">A7K98_20835</name>
    <name evidence="9" type="ORF">A7K99_20820</name>
</gene>
<evidence type="ECO:0000313" key="10">
    <source>
        <dbReference type="Proteomes" id="UP000195729"/>
    </source>
</evidence>
<feature type="transmembrane region" description="Helical" evidence="6">
    <location>
        <begin position="353"/>
        <end position="373"/>
    </location>
</feature>
<dbReference type="PANTHER" id="PTHR42718:SF9">
    <property type="entry name" value="MAJOR FACILITATOR SUPERFAMILY MULTIDRUG TRANSPORTER MFSC"/>
    <property type="match status" value="1"/>
</dbReference>
<reference evidence="10 11" key="1">
    <citation type="submission" date="2016-05" db="EMBL/GenBank/DDBJ databases">
        <title>Complete genome sequence of two 2,5-diketo-D-glunonic acid producing strain Tatumella citrea.</title>
        <authorList>
            <person name="Duan C."/>
            <person name="Yang J."/>
            <person name="Yang S."/>
        </authorList>
    </citation>
    <scope>NUCLEOTIDE SEQUENCE [LARGE SCALE GENOMIC DNA]</scope>
    <source>
        <strain evidence="9 10">ATCC 39140</strain>
        <strain evidence="8 11">DSM 13699</strain>
    </source>
</reference>
<dbReference type="PANTHER" id="PTHR42718">
    <property type="entry name" value="MAJOR FACILITATOR SUPERFAMILY MULTIDRUG TRANSPORTER MFSC"/>
    <property type="match status" value="1"/>
</dbReference>
<evidence type="ECO:0000313" key="9">
    <source>
        <dbReference type="EMBL" id="ARU99978.1"/>
    </source>
</evidence>
<keyword evidence="4 6" id="KW-1133">Transmembrane helix</keyword>
<keyword evidence="3 6" id="KW-0812">Transmembrane</keyword>
<name>A0A1Y0LQZ5_TATCI</name>
<keyword evidence="10" id="KW-1185">Reference proteome</keyword>
<dbReference type="Gene3D" id="1.20.1720.10">
    <property type="entry name" value="Multidrug resistance protein D"/>
    <property type="match status" value="1"/>
</dbReference>
<feature type="transmembrane region" description="Helical" evidence="6">
    <location>
        <begin position="159"/>
        <end position="181"/>
    </location>
</feature>
<sequence>MTYRGKVATVYLLSLFLDLINMFISAVAFPDMSVSLHAPVAHLAWVSNGYIIGLTLVMPLSAWLTRRFGPRRLFLLSLTVFSLATIATAEANSLGELVSWRVLQGAGGGVLIPVGQALTWHFYPGKERTRISTLVMMVALLAPAVSPALGGLLVSQAGWHAVLVASLPVSLLTLGFAFCWLQQDERQSNQQLPAPDITAIVTSGGGLICLLLSLTLLSDADHLLSGLLWLMPAITLTVLFVRRNRRQANPLLALHLLSGSLLRFSMLVYICTPGFFIGVSIIAVFWLQQIAGLSAEQNGALMIAWSVAAFFAIHTSGRLFQRYGPAPLIITGCLIQAAGILWLAGVSHGTSPLVLSLCYALMGFGGSLCSSTAQNSAMQEIDSTELADASALWNINRQLSFCFGVALLSLLLSLLVQTVSLLMAYRVCFIVAACVTCIPALASRKLRFRPSTPDTH</sequence>
<evidence type="ECO:0000256" key="3">
    <source>
        <dbReference type="ARBA" id="ARBA00022692"/>
    </source>
</evidence>
<evidence type="ECO:0000256" key="1">
    <source>
        <dbReference type="ARBA" id="ARBA00004141"/>
    </source>
</evidence>
<keyword evidence="5 6" id="KW-0472">Membrane</keyword>
<feature type="transmembrane region" description="Helical" evidence="6">
    <location>
        <begin position="7"/>
        <end position="29"/>
    </location>
</feature>
<dbReference type="Pfam" id="PF07690">
    <property type="entry name" value="MFS_1"/>
    <property type="match status" value="1"/>
</dbReference>
<feature type="transmembrane region" description="Helical" evidence="6">
    <location>
        <begin position="103"/>
        <end position="122"/>
    </location>
</feature>
<dbReference type="EMBL" id="CP015579">
    <property type="protein sequence ID" value="ARU95938.1"/>
    <property type="molecule type" value="Genomic_DNA"/>
</dbReference>
<dbReference type="PROSITE" id="PS50850">
    <property type="entry name" value="MFS"/>
    <property type="match status" value="1"/>
</dbReference>
<feature type="transmembrane region" description="Helical" evidence="6">
    <location>
        <begin position="41"/>
        <end position="61"/>
    </location>
</feature>
<feature type="transmembrane region" description="Helical" evidence="6">
    <location>
        <begin position="299"/>
        <end position="316"/>
    </location>
</feature>
<organism evidence="8 11">
    <name type="scientific">Tatumella citrea</name>
    <name type="common">Pantoea citrea</name>
    <dbReference type="NCBI Taxonomy" id="53336"/>
    <lineage>
        <taxon>Bacteria</taxon>
        <taxon>Pseudomonadati</taxon>
        <taxon>Pseudomonadota</taxon>
        <taxon>Gammaproteobacteria</taxon>
        <taxon>Enterobacterales</taxon>
        <taxon>Erwiniaceae</taxon>
        <taxon>Tatumella</taxon>
    </lineage>
</organism>
<dbReference type="InterPro" id="IPR036259">
    <property type="entry name" value="MFS_trans_sf"/>
</dbReference>
<evidence type="ECO:0000259" key="7">
    <source>
        <dbReference type="PROSITE" id="PS50850"/>
    </source>
</evidence>
<feature type="transmembrane region" description="Helical" evidence="6">
    <location>
        <begin position="423"/>
        <end position="442"/>
    </location>
</feature>
<evidence type="ECO:0000256" key="4">
    <source>
        <dbReference type="ARBA" id="ARBA00022989"/>
    </source>
</evidence>
<dbReference type="Proteomes" id="UP000195814">
    <property type="component" value="Chromosome"/>
</dbReference>
<dbReference type="Gene3D" id="1.20.1250.20">
    <property type="entry name" value="MFS general substrate transporter like domains"/>
    <property type="match status" value="1"/>
</dbReference>
<dbReference type="EMBL" id="CP015581">
    <property type="protein sequence ID" value="ARU99978.1"/>
    <property type="molecule type" value="Genomic_DNA"/>
</dbReference>
<evidence type="ECO:0000313" key="11">
    <source>
        <dbReference type="Proteomes" id="UP000195814"/>
    </source>
</evidence>
<dbReference type="AlphaFoldDB" id="A0A1Y0LQZ5"/>
<comment type="subcellular location">
    <subcellularLocation>
        <location evidence="1">Membrane</location>
        <topology evidence="1">Multi-pass membrane protein</topology>
    </subcellularLocation>
</comment>
<dbReference type="KEGG" id="tci:A7K98_20835"/>
<feature type="domain" description="Major facilitator superfamily (MFS) profile" evidence="7">
    <location>
        <begin position="7"/>
        <end position="451"/>
    </location>
</feature>
<proteinExistence type="predicted"/>
<dbReference type="GO" id="GO:0022857">
    <property type="term" value="F:transmembrane transporter activity"/>
    <property type="evidence" value="ECO:0007669"/>
    <property type="project" value="InterPro"/>
</dbReference>
<feature type="transmembrane region" description="Helical" evidence="6">
    <location>
        <begin position="261"/>
        <end position="287"/>
    </location>
</feature>
<dbReference type="Proteomes" id="UP000195729">
    <property type="component" value="Chromosome"/>
</dbReference>
<dbReference type="GO" id="GO:0016020">
    <property type="term" value="C:membrane"/>
    <property type="evidence" value="ECO:0007669"/>
    <property type="project" value="UniProtKB-SubCell"/>
</dbReference>
<feature type="transmembrane region" description="Helical" evidence="6">
    <location>
        <begin position="134"/>
        <end position="153"/>
    </location>
</feature>
<accession>A0A1Y0LQZ5</accession>
<protein>
    <submittedName>
        <fullName evidence="8">MFS transporter</fullName>
    </submittedName>
</protein>
<evidence type="ECO:0000256" key="5">
    <source>
        <dbReference type="ARBA" id="ARBA00023136"/>
    </source>
</evidence>